<dbReference type="SUPFAM" id="SSF51905">
    <property type="entry name" value="FAD/NAD(P)-binding domain"/>
    <property type="match status" value="1"/>
</dbReference>
<keyword evidence="6" id="KW-1185">Reference proteome</keyword>
<dbReference type="PANTHER" id="PTHR43476">
    <property type="entry name" value="3-(3-HYDROXY-PHENYL)PROPIONATE/3-HYDROXYCINNAMIC ACID HYDROXYLASE"/>
    <property type="match status" value="1"/>
</dbReference>
<sequence length="128" mass="13861">MGTLTPVEKIIIVGAGPSGLLLGILLAEEGIKVQILEASIGLDKNPRAAHYAPSAVYERAGVLEEVKAKGIHPDAVCQRHPNGTFIAGIRSRWTSNIPWSVFLWINWTSSSFATSLVGRTPKFRGNIR</sequence>
<dbReference type="GO" id="GO:0016491">
    <property type="term" value="F:oxidoreductase activity"/>
    <property type="evidence" value="ECO:0007669"/>
    <property type="project" value="UniProtKB-KW"/>
</dbReference>
<organism evidence="5 6">
    <name type="scientific">Capronia coronata CBS 617.96</name>
    <dbReference type="NCBI Taxonomy" id="1182541"/>
    <lineage>
        <taxon>Eukaryota</taxon>
        <taxon>Fungi</taxon>
        <taxon>Dikarya</taxon>
        <taxon>Ascomycota</taxon>
        <taxon>Pezizomycotina</taxon>
        <taxon>Eurotiomycetes</taxon>
        <taxon>Chaetothyriomycetidae</taxon>
        <taxon>Chaetothyriales</taxon>
        <taxon>Herpotrichiellaceae</taxon>
        <taxon>Capronia</taxon>
    </lineage>
</organism>
<keyword evidence="3" id="KW-0560">Oxidoreductase</keyword>
<evidence type="ECO:0000313" key="6">
    <source>
        <dbReference type="Proteomes" id="UP000019484"/>
    </source>
</evidence>
<evidence type="ECO:0000256" key="3">
    <source>
        <dbReference type="ARBA" id="ARBA00023002"/>
    </source>
</evidence>
<dbReference type="Proteomes" id="UP000019484">
    <property type="component" value="Unassembled WGS sequence"/>
</dbReference>
<reference evidence="5 6" key="1">
    <citation type="submission" date="2013-03" db="EMBL/GenBank/DDBJ databases">
        <title>The Genome Sequence of Capronia coronata CBS 617.96.</title>
        <authorList>
            <consortium name="The Broad Institute Genomics Platform"/>
            <person name="Cuomo C."/>
            <person name="de Hoog S."/>
            <person name="Gorbushina A."/>
            <person name="Walker B."/>
            <person name="Young S.K."/>
            <person name="Zeng Q."/>
            <person name="Gargeya S."/>
            <person name="Fitzgerald M."/>
            <person name="Haas B."/>
            <person name="Abouelleil A."/>
            <person name="Allen A.W."/>
            <person name="Alvarado L."/>
            <person name="Arachchi H.M."/>
            <person name="Berlin A.M."/>
            <person name="Chapman S.B."/>
            <person name="Gainer-Dewar J."/>
            <person name="Goldberg J."/>
            <person name="Griggs A."/>
            <person name="Gujja S."/>
            <person name="Hansen M."/>
            <person name="Howarth C."/>
            <person name="Imamovic A."/>
            <person name="Ireland A."/>
            <person name="Larimer J."/>
            <person name="McCowan C."/>
            <person name="Murphy C."/>
            <person name="Pearson M."/>
            <person name="Poon T.W."/>
            <person name="Priest M."/>
            <person name="Roberts A."/>
            <person name="Saif S."/>
            <person name="Shea T."/>
            <person name="Sisk P."/>
            <person name="Sykes S."/>
            <person name="Wortman J."/>
            <person name="Nusbaum C."/>
            <person name="Birren B."/>
        </authorList>
    </citation>
    <scope>NUCLEOTIDE SEQUENCE [LARGE SCALE GENOMIC DNA]</scope>
    <source>
        <strain evidence="5 6">CBS 617.96</strain>
    </source>
</reference>
<evidence type="ECO:0000313" key="5">
    <source>
        <dbReference type="EMBL" id="EXJ94871.1"/>
    </source>
</evidence>
<dbReference type="OrthoDB" id="2096480at2759"/>
<dbReference type="InterPro" id="IPR002938">
    <property type="entry name" value="FAD-bd"/>
</dbReference>
<dbReference type="RefSeq" id="XP_007722365.1">
    <property type="nucleotide sequence ID" value="XM_007724175.1"/>
</dbReference>
<evidence type="ECO:0000256" key="2">
    <source>
        <dbReference type="ARBA" id="ARBA00022827"/>
    </source>
</evidence>
<dbReference type="InterPro" id="IPR036188">
    <property type="entry name" value="FAD/NAD-bd_sf"/>
</dbReference>
<protein>
    <recommendedName>
        <fullName evidence="4">FAD-binding domain-containing protein</fullName>
    </recommendedName>
</protein>
<dbReference type="STRING" id="1182541.W9Z004"/>
<dbReference type="HOGENOM" id="CLU_1959289_0_0_1"/>
<evidence type="ECO:0000259" key="4">
    <source>
        <dbReference type="Pfam" id="PF01494"/>
    </source>
</evidence>
<name>W9Z004_9EURO</name>
<dbReference type="PANTHER" id="PTHR43476:SF3">
    <property type="entry name" value="FAD-BINDING MONOOXYGENASE"/>
    <property type="match status" value="1"/>
</dbReference>
<accession>W9Z004</accession>
<dbReference type="Pfam" id="PF01494">
    <property type="entry name" value="FAD_binding_3"/>
    <property type="match status" value="1"/>
</dbReference>
<feature type="domain" description="FAD-binding" evidence="4">
    <location>
        <begin position="10"/>
        <end position="76"/>
    </location>
</feature>
<keyword evidence="1" id="KW-0285">Flavoprotein</keyword>
<gene>
    <name evidence="5" type="ORF">A1O1_03269</name>
</gene>
<comment type="caution">
    <text evidence="5">The sequence shown here is derived from an EMBL/GenBank/DDBJ whole genome shotgun (WGS) entry which is preliminary data.</text>
</comment>
<dbReference type="AlphaFoldDB" id="W9Z004"/>
<dbReference type="InterPro" id="IPR050631">
    <property type="entry name" value="PheA/TfdB_FAD_monoxygenase"/>
</dbReference>
<keyword evidence="2" id="KW-0274">FAD</keyword>
<evidence type="ECO:0000256" key="1">
    <source>
        <dbReference type="ARBA" id="ARBA00022630"/>
    </source>
</evidence>
<dbReference type="GO" id="GO:0071949">
    <property type="term" value="F:FAD binding"/>
    <property type="evidence" value="ECO:0007669"/>
    <property type="project" value="InterPro"/>
</dbReference>
<proteinExistence type="predicted"/>
<dbReference type="EMBL" id="AMWN01000002">
    <property type="protein sequence ID" value="EXJ94871.1"/>
    <property type="molecule type" value="Genomic_DNA"/>
</dbReference>
<dbReference type="Gene3D" id="3.50.50.60">
    <property type="entry name" value="FAD/NAD(P)-binding domain"/>
    <property type="match status" value="1"/>
</dbReference>
<dbReference type="GeneID" id="19158164"/>